<sequence length="303" mass="31968">MDPRLAPRLLAVACLTVAALTACPSSQEEEPEPAKPLASADAAQAAAEEICGAIFDCECELSITYADEAACIEDQRATIQDSIDQLLAEGGTWNEDCAGELLWTWKQWDCAGPSEALYTASFDYRECPLVRGELGEGEYCNLGLGYEPCAEGLRCSEGQCTQAPTLPVPLGQPCQIDWEELPCVSGAYCGYDPDIGENVCEAIPSAGDSCDYNYTNLCGPPSNNLLCSPDNVCISAPGEGESCEDALICDVGLYCDGGQDFTCQPRRELGQGCGADAVCPVDASCIGNICVADEPLLCGADFI</sequence>
<evidence type="ECO:0008006" key="3">
    <source>
        <dbReference type="Google" id="ProtNLM"/>
    </source>
</evidence>
<evidence type="ECO:0000313" key="2">
    <source>
        <dbReference type="Proteomes" id="UP000005801"/>
    </source>
</evidence>
<dbReference type="EMBL" id="ABCS01000014">
    <property type="protein sequence ID" value="EDM80056.1"/>
    <property type="molecule type" value="Genomic_DNA"/>
</dbReference>
<evidence type="ECO:0000313" key="1">
    <source>
        <dbReference type="EMBL" id="EDM80056.1"/>
    </source>
</evidence>
<name>A6G287_9BACT</name>
<dbReference type="Proteomes" id="UP000005801">
    <property type="component" value="Unassembled WGS sequence"/>
</dbReference>
<proteinExistence type="predicted"/>
<gene>
    <name evidence="1" type="ORF">PPSIR1_20554</name>
</gene>
<keyword evidence="2" id="KW-1185">Reference proteome</keyword>
<comment type="caution">
    <text evidence="1">The sequence shown here is derived from an EMBL/GenBank/DDBJ whole genome shotgun (WGS) entry which is preliminary data.</text>
</comment>
<protein>
    <recommendedName>
        <fullName evidence="3">Dickkopf N-terminal cysteine-rich domain-containing protein</fullName>
    </recommendedName>
</protein>
<organism evidence="1 2">
    <name type="scientific">Plesiocystis pacifica SIR-1</name>
    <dbReference type="NCBI Taxonomy" id="391625"/>
    <lineage>
        <taxon>Bacteria</taxon>
        <taxon>Pseudomonadati</taxon>
        <taxon>Myxococcota</taxon>
        <taxon>Polyangia</taxon>
        <taxon>Nannocystales</taxon>
        <taxon>Nannocystaceae</taxon>
        <taxon>Plesiocystis</taxon>
    </lineage>
</organism>
<dbReference type="STRING" id="391625.PPSIR1_20554"/>
<dbReference type="OrthoDB" id="5505521at2"/>
<accession>A6G287</accession>
<reference evidence="1 2" key="1">
    <citation type="submission" date="2007-06" db="EMBL/GenBank/DDBJ databases">
        <authorList>
            <person name="Shimkets L."/>
            <person name="Ferriera S."/>
            <person name="Johnson J."/>
            <person name="Kravitz S."/>
            <person name="Beeson K."/>
            <person name="Sutton G."/>
            <person name="Rogers Y.-H."/>
            <person name="Friedman R."/>
            <person name="Frazier M."/>
            <person name="Venter J.C."/>
        </authorList>
    </citation>
    <scope>NUCLEOTIDE SEQUENCE [LARGE SCALE GENOMIC DNA]</scope>
    <source>
        <strain evidence="1 2">SIR-1</strain>
    </source>
</reference>
<dbReference type="PROSITE" id="PS51257">
    <property type="entry name" value="PROKAR_LIPOPROTEIN"/>
    <property type="match status" value="1"/>
</dbReference>
<dbReference type="AlphaFoldDB" id="A6G287"/>
<dbReference type="RefSeq" id="WP_006970836.1">
    <property type="nucleotide sequence ID" value="NZ_ABCS01000014.1"/>
</dbReference>